<gene>
    <name evidence="3" type="ORF">SAMN05444274_101415</name>
</gene>
<dbReference type="Gene3D" id="2.60.40.10">
    <property type="entry name" value="Immunoglobulins"/>
    <property type="match status" value="5"/>
</dbReference>
<name>A0A1M4TNX4_9BACT</name>
<dbReference type="OrthoDB" id="975810at2"/>
<dbReference type="SUPFAM" id="SSF49373">
    <property type="entry name" value="Invasin/intimin cell-adhesion fragments"/>
    <property type="match status" value="2"/>
</dbReference>
<dbReference type="Gene3D" id="2.60.40.1080">
    <property type="match status" value="1"/>
</dbReference>
<dbReference type="PROSITE" id="PS50853">
    <property type="entry name" value="FN3"/>
    <property type="match status" value="4"/>
</dbReference>
<dbReference type="Pfam" id="PF17963">
    <property type="entry name" value="Big_9"/>
    <property type="match status" value="1"/>
</dbReference>
<dbReference type="PANTHER" id="PTHR46957">
    <property type="entry name" value="CYTOKINE RECEPTOR"/>
    <property type="match status" value="1"/>
</dbReference>
<dbReference type="STRING" id="1484053.SAMN05444274_101415"/>
<feature type="domain" description="Fibronectin type-III" evidence="2">
    <location>
        <begin position="1409"/>
        <end position="1499"/>
    </location>
</feature>
<sequence length="1836" mass="198435">MKQKYLFSLVCSVFLLASQLSVGQSFSHKSDLNVERTRSSSKYSKTVKFADLFNFPEGYDEKAEIAESDDVVISFSSTNESTLLFDGYYHSSYSGQWFYYTIPPGAYGKDTLTVRINYNGVDAEAFVFADIAPIIAGNDSYTTDIGGTLEMNLVRNDQPSAYLDKASIEILRGANYGTLTNSGNGVFTYESDESTPNYSFENLEYRIADTDGNYDTAMVKISIHKNAYASRVVEFMPAPGQFTNESIAQSGSAEKTLGENATMISLGAFGGYVIFGFDQPIVNHPQNPYGVDFSIKGNAFSANLYGVWTEPAAVRVMKDVNGDGIPNDSEWYELAGSDYYMSSTQKNVKMTYYNPHYDSRYTVPWKKDNGETGALLSNAFHSHPYYPDPFDFGCDKDSMTYEGNIIKSTLDMSTPSYVEFYRAPIFGYCDSRGNSSDLTDPQNPYKNDEKGKAADGFDLSWAVDKDGNHVPLDQIDFVKIYTAGFANAGWLGEWSSEVAGVGITTPDPDYVPEDYYINYIGITQLKVLKGQTCQFEGFLFKNGRPQEEGTQQWSSSASGVGTVDNTGLFTAVENGETWLRFSQKDDIPTDSIRLIVVELEGVVLEMEGNSGASSDSTKLFVGETISITAQGEDNIGDVLNGSTSNRYTYDTYTWTTSNPEVGKIDNGLFTGRQVGRTMVYAHSDSNPELFDSILVIVNKVPELSPVDNPVVISYYDPVGAKTSGELFETGTNSTTYLNSVVSKNGIANPVIEKNTLKCNFTEGEYGTDTLQFNLTSYKRDTTISVVFVYEPDGYDKKEQILFVNDALVASPDKSSLNSYFPESGEIRVIDNQLDSHSVKDVLVDGAFAFVSGDDFLFKYNVTTNAKADSVEFGEPRGGALAVYNNLLLIAGQSNLSVYYKSDLTLSKNIALSEKTHSVKVVGDKAYVFLLDEETGRLSNVVVVDLILGAVESQTSLSSAELIPSTVLAKGNKLYVTGTLVASGNAAVLEYDAAGNSFSVSDTGTGLTNTLNAEALITDDSILLANGGGFVAFNISTKTLDSEILMKGADDFYPTGVVYHASLDKYFATYSNAAQTNSKGFTFDANFAKGIGFGGVETGSSFLRSVMAFDANEKPLANERYSMPKVTTYEMATSNTTITIYKNRFTDQEDNFEIYPRYLEHASWLTWYTSYTSSGNKRLYARFTNTVDKDSVVTIAVDAIDSYGFSATRTIDITIKPRIYKPVVLNPVADIEIEENSAALQISLAGVFEHSTSSGVSFSKSVSGNSNAELINTDISSDILTLSPTADLTGEATITLRETGTHSTYGEKFAETSFNILVYKKSPTVPTELSGVPTESSIAISWTASVDYTGVAGYNVYVDGVLVNTVTETNDLIEGLESGTEYTLEVEAFDGEGNKSERAALTVLTADHTAPSMPANLTAVPSETSITLSWNASTDNVGVIGYNVHVNGYLKAHVGGTKCTIPGLKLGNEYAIEVEAVDSARNKSERASTTVLTIDETAPAIPTDLAAVPAETTIALFWTASTDNVEVAGYNIYVNGSMIDVTPEPIYTATGLSAATEYTLEVEAFDGAGNKSEKALVTVSTIDETAPATPVNLVALPAEASIALSWDEPTDNAGVTGYNVYVNGSLANTVAETSCLLTGLDVTTEYTIEVEAFDAAGNISEKASGNVSTIDETAPTAPTNLDATPAELSFALSWDASTDNIGVAGYVIYLDGDLVDSVSETIYSITDLNSNTEYVIEVAAFDAAGNKSEKATITRKTITTGIDLFESARLQAYPNPFDNYIRVIAKTEGSAVLYDLSGKAMMNILLKTGSNKIDAAGLPGGVYLLKQGTQSIKLIKQ</sequence>
<organism evidence="3 4">
    <name type="scientific">Mariniphaga anaerophila</name>
    <dbReference type="NCBI Taxonomy" id="1484053"/>
    <lineage>
        <taxon>Bacteria</taxon>
        <taxon>Pseudomonadati</taxon>
        <taxon>Bacteroidota</taxon>
        <taxon>Bacteroidia</taxon>
        <taxon>Marinilabiliales</taxon>
        <taxon>Prolixibacteraceae</taxon>
        <taxon>Mariniphaga</taxon>
    </lineage>
</organism>
<dbReference type="NCBIfam" id="TIGR04183">
    <property type="entry name" value="Por_Secre_tail"/>
    <property type="match status" value="1"/>
</dbReference>
<dbReference type="RefSeq" id="WP_072998452.1">
    <property type="nucleotide sequence ID" value="NZ_FQUM01000001.1"/>
</dbReference>
<reference evidence="3 4" key="1">
    <citation type="submission" date="2016-11" db="EMBL/GenBank/DDBJ databases">
        <authorList>
            <person name="Jaros S."/>
            <person name="Januszkiewicz K."/>
            <person name="Wedrychowicz H."/>
        </authorList>
    </citation>
    <scope>NUCLEOTIDE SEQUENCE [LARGE SCALE GENOMIC DNA]</scope>
    <source>
        <strain evidence="3 4">DSM 26910</strain>
    </source>
</reference>
<keyword evidence="1" id="KW-0732">Signal</keyword>
<protein>
    <submittedName>
        <fullName evidence="3">Ig-like domain (Group 3)</fullName>
    </submittedName>
</protein>
<dbReference type="InterPro" id="IPR050713">
    <property type="entry name" value="RTP_Phos/Ushers"/>
</dbReference>
<dbReference type="InterPro" id="IPR008964">
    <property type="entry name" value="Invasin/intimin_cell_adhesion"/>
</dbReference>
<feature type="chain" id="PRO_5009907594" evidence="1">
    <location>
        <begin position="24"/>
        <end position="1836"/>
    </location>
</feature>
<proteinExistence type="predicted"/>
<evidence type="ECO:0000259" key="2">
    <source>
        <dbReference type="PROSITE" id="PS50853"/>
    </source>
</evidence>
<dbReference type="PANTHER" id="PTHR46957:SF3">
    <property type="entry name" value="CYTOKINE RECEPTOR"/>
    <property type="match status" value="1"/>
</dbReference>
<accession>A0A1M4TNX4</accession>
<dbReference type="InterPro" id="IPR036116">
    <property type="entry name" value="FN3_sf"/>
</dbReference>
<dbReference type="SUPFAM" id="SSF49265">
    <property type="entry name" value="Fibronectin type III"/>
    <property type="match status" value="3"/>
</dbReference>
<keyword evidence="4" id="KW-1185">Reference proteome</keyword>
<dbReference type="SMART" id="SM00060">
    <property type="entry name" value="FN3"/>
    <property type="match status" value="5"/>
</dbReference>
<feature type="domain" description="Fibronectin type-III" evidence="2">
    <location>
        <begin position="1321"/>
        <end position="1408"/>
    </location>
</feature>
<dbReference type="Pfam" id="PF00041">
    <property type="entry name" value="fn3"/>
    <property type="match status" value="5"/>
</dbReference>
<dbReference type="InterPro" id="IPR003961">
    <property type="entry name" value="FN3_dom"/>
</dbReference>
<dbReference type="EMBL" id="FQUM01000001">
    <property type="protein sequence ID" value="SHE46076.1"/>
    <property type="molecule type" value="Genomic_DNA"/>
</dbReference>
<dbReference type="InterPro" id="IPR026444">
    <property type="entry name" value="Secre_tail"/>
</dbReference>
<dbReference type="InterPro" id="IPR013783">
    <property type="entry name" value="Ig-like_fold"/>
</dbReference>
<evidence type="ECO:0000256" key="1">
    <source>
        <dbReference type="SAM" id="SignalP"/>
    </source>
</evidence>
<dbReference type="Proteomes" id="UP000184164">
    <property type="component" value="Unassembled WGS sequence"/>
</dbReference>
<dbReference type="SUPFAM" id="SSF50998">
    <property type="entry name" value="Quinoprotein alcohol dehydrogenase-like"/>
    <property type="match status" value="1"/>
</dbReference>
<feature type="signal peptide" evidence="1">
    <location>
        <begin position="1"/>
        <end position="23"/>
    </location>
</feature>
<feature type="domain" description="Fibronectin type-III" evidence="2">
    <location>
        <begin position="1585"/>
        <end position="1675"/>
    </location>
</feature>
<evidence type="ECO:0000313" key="3">
    <source>
        <dbReference type="EMBL" id="SHE46076.1"/>
    </source>
</evidence>
<dbReference type="GO" id="GO:0016020">
    <property type="term" value="C:membrane"/>
    <property type="evidence" value="ECO:0007669"/>
    <property type="project" value="UniProtKB-SubCell"/>
</dbReference>
<feature type="domain" description="Fibronectin type-III" evidence="2">
    <location>
        <begin position="1676"/>
        <end position="1762"/>
    </location>
</feature>
<dbReference type="InterPro" id="IPR011047">
    <property type="entry name" value="Quinoprotein_ADH-like_sf"/>
</dbReference>
<evidence type="ECO:0000313" key="4">
    <source>
        <dbReference type="Proteomes" id="UP000184164"/>
    </source>
</evidence>
<dbReference type="CDD" id="cd00063">
    <property type="entry name" value="FN3"/>
    <property type="match status" value="5"/>
</dbReference>